<feature type="signal peptide" evidence="6">
    <location>
        <begin position="1"/>
        <end position="23"/>
    </location>
</feature>
<dbReference type="Proteomes" id="UP000626220">
    <property type="component" value="Unassembled WGS sequence"/>
</dbReference>
<evidence type="ECO:0000313" key="8">
    <source>
        <dbReference type="Proteomes" id="UP000626220"/>
    </source>
</evidence>
<reference evidence="7" key="1">
    <citation type="journal article" date="2014" name="Int. J. Syst. Evol. Microbiol.">
        <title>Complete genome sequence of Corynebacterium casei LMG S-19264T (=DSM 44701T), isolated from a smear-ripened cheese.</title>
        <authorList>
            <consortium name="US DOE Joint Genome Institute (JGI-PGF)"/>
            <person name="Walter F."/>
            <person name="Albersmeier A."/>
            <person name="Kalinowski J."/>
            <person name="Ruckert C."/>
        </authorList>
    </citation>
    <scope>NUCLEOTIDE SEQUENCE</scope>
    <source>
        <strain evidence="7">KCTC 42650</strain>
    </source>
</reference>
<name>A0A8J3M9L2_9RHOB</name>
<dbReference type="InterPro" id="IPR018389">
    <property type="entry name" value="DctP_fam"/>
</dbReference>
<keyword evidence="3" id="KW-0813">Transport</keyword>
<keyword evidence="5" id="KW-0574">Periplasm</keyword>
<keyword evidence="8" id="KW-1185">Reference proteome</keyword>
<dbReference type="Gene3D" id="3.40.190.170">
    <property type="entry name" value="Bacterial extracellular solute-binding protein, family 7"/>
    <property type="match status" value="1"/>
</dbReference>
<dbReference type="InterPro" id="IPR038404">
    <property type="entry name" value="TRAP_DctP_sf"/>
</dbReference>
<comment type="similarity">
    <text evidence="2">Belongs to the bacterial solute-binding protein 7 family.</text>
</comment>
<dbReference type="GO" id="GO:0055085">
    <property type="term" value="P:transmembrane transport"/>
    <property type="evidence" value="ECO:0007669"/>
    <property type="project" value="InterPro"/>
</dbReference>
<comment type="subcellular location">
    <subcellularLocation>
        <location evidence="1">Periplasm</location>
    </subcellularLocation>
</comment>
<keyword evidence="4 6" id="KW-0732">Signal</keyword>
<evidence type="ECO:0000256" key="3">
    <source>
        <dbReference type="ARBA" id="ARBA00022448"/>
    </source>
</evidence>
<accession>A0A8J3M9L2</accession>
<evidence type="ECO:0000313" key="7">
    <source>
        <dbReference type="EMBL" id="GHF67016.1"/>
    </source>
</evidence>
<dbReference type="PANTHER" id="PTHR33376:SF7">
    <property type="entry name" value="C4-DICARBOXYLATE-BINDING PROTEIN DCTB"/>
    <property type="match status" value="1"/>
</dbReference>
<evidence type="ECO:0000256" key="4">
    <source>
        <dbReference type="ARBA" id="ARBA00022729"/>
    </source>
</evidence>
<evidence type="ECO:0000256" key="5">
    <source>
        <dbReference type="ARBA" id="ARBA00022764"/>
    </source>
</evidence>
<evidence type="ECO:0000256" key="2">
    <source>
        <dbReference type="ARBA" id="ARBA00009023"/>
    </source>
</evidence>
<evidence type="ECO:0008006" key="9">
    <source>
        <dbReference type="Google" id="ProtNLM"/>
    </source>
</evidence>
<reference evidence="7" key="2">
    <citation type="submission" date="2020-09" db="EMBL/GenBank/DDBJ databases">
        <authorList>
            <person name="Sun Q."/>
            <person name="Kim S."/>
        </authorList>
    </citation>
    <scope>NUCLEOTIDE SEQUENCE</scope>
    <source>
        <strain evidence="7">KCTC 42650</strain>
    </source>
</reference>
<evidence type="ECO:0000256" key="6">
    <source>
        <dbReference type="SAM" id="SignalP"/>
    </source>
</evidence>
<dbReference type="RefSeq" id="WP_189682168.1">
    <property type="nucleotide sequence ID" value="NZ_BNCJ01000019.1"/>
</dbReference>
<dbReference type="AlphaFoldDB" id="A0A8J3M9L2"/>
<comment type="caution">
    <text evidence="7">The sequence shown here is derived from an EMBL/GenBank/DDBJ whole genome shotgun (WGS) entry which is preliminary data.</text>
</comment>
<feature type="chain" id="PRO_5035188576" description="C4-dicarboxylate ABC transporter substrate-binding protein" evidence="6">
    <location>
        <begin position="24"/>
        <end position="382"/>
    </location>
</feature>
<evidence type="ECO:0000256" key="1">
    <source>
        <dbReference type="ARBA" id="ARBA00004418"/>
    </source>
</evidence>
<dbReference type="CDD" id="cd13666">
    <property type="entry name" value="PBP2_TRAP_DctP_like_1"/>
    <property type="match status" value="1"/>
</dbReference>
<proteinExistence type="inferred from homology"/>
<organism evidence="7 8">
    <name type="scientific">Seohaeicola zhoushanensis</name>
    <dbReference type="NCBI Taxonomy" id="1569283"/>
    <lineage>
        <taxon>Bacteria</taxon>
        <taxon>Pseudomonadati</taxon>
        <taxon>Pseudomonadota</taxon>
        <taxon>Alphaproteobacteria</taxon>
        <taxon>Rhodobacterales</taxon>
        <taxon>Roseobacteraceae</taxon>
        <taxon>Seohaeicola</taxon>
    </lineage>
</organism>
<dbReference type="GO" id="GO:0042597">
    <property type="term" value="C:periplasmic space"/>
    <property type="evidence" value="ECO:0007669"/>
    <property type="project" value="UniProtKB-SubCell"/>
</dbReference>
<dbReference type="PANTHER" id="PTHR33376">
    <property type="match status" value="1"/>
</dbReference>
<gene>
    <name evidence="7" type="ORF">GCM10017056_42800</name>
</gene>
<sequence length="382" mass="40313">MNLRSAFVMGSALLVGAVTSADAEELRYAVGYPPGAAAIDAAESAAKIIANASGGELTVKVYTSALLSFGEMEGGIRDGIADIGYMVTPYFPKDFPRTNLLNDMSMQLSNVGADVNKIAGMAYGGAMMEYIILNCPDCLAEYKAQNMVFTGVGPTASYHLLCNQPVTSAEALKGKRLRAGAGQWNRWAVALGASPVQITGQESLEAMKQGIIDCTVLSTVTALKDFQLINAVTDITLGVPGGVFAATPATTVNADVWKGLDTKKRSAFLRGAAYMSAAIPFIDHSRETAVVEEAAGKGIKTHEPEADLKAATASFLAQDASTVAELYSKAFGVANAPDMMAAFRPLLEKWVGLVNGIASVEDLAALYEQEIYSKIDFENYGN</sequence>
<protein>
    <recommendedName>
        <fullName evidence="9">C4-dicarboxylate ABC transporter substrate-binding protein</fullName>
    </recommendedName>
</protein>
<dbReference type="Pfam" id="PF03480">
    <property type="entry name" value="DctP"/>
    <property type="match status" value="1"/>
</dbReference>
<dbReference type="EMBL" id="BNCJ01000019">
    <property type="protein sequence ID" value="GHF67016.1"/>
    <property type="molecule type" value="Genomic_DNA"/>
</dbReference>